<evidence type="ECO:0000313" key="2">
    <source>
        <dbReference type="Proteomes" id="UP000238493"/>
    </source>
</evidence>
<gene>
    <name evidence="1" type="ORF">C3731_17470</name>
</gene>
<keyword evidence="2" id="KW-1185">Reference proteome</keyword>
<evidence type="ECO:0000313" key="1">
    <source>
        <dbReference type="EMBL" id="PQA72189.1"/>
    </source>
</evidence>
<organism evidence="1 2">
    <name type="scientific">Brucella oryzae</name>
    <dbReference type="NCBI Taxonomy" id="335286"/>
    <lineage>
        <taxon>Bacteria</taxon>
        <taxon>Pseudomonadati</taxon>
        <taxon>Pseudomonadota</taxon>
        <taxon>Alphaproteobacteria</taxon>
        <taxon>Hyphomicrobiales</taxon>
        <taxon>Brucellaceae</taxon>
        <taxon>Brucella/Ochrobactrum group</taxon>
        <taxon>Brucella</taxon>
    </lineage>
</organism>
<dbReference type="AlphaFoldDB" id="A0A2S7IW01"/>
<dbReference type="RefSeq" id="WP_104756895.1">
    <property type="nucleotide sequence ID" value="NZ_PTRC01000033.1"/>
</dbReference>
<dbReference type="Proteomes" id="UP000238493">
    <property type="component" value="Unassembled WGS sequence"/>
</dbReference>
<name>A0A2S7IW01_9HYPH</name>
<accession>A0A2S7IW01</accession>
<reference evidence="1 2" key="1">
    <citation type="submission" date="2018-02" db="EMBL/GenBank/DDBJ databases">
        <title>Draft genome sequence of Ochrobactrum oryzae found in Brazil.</title>
        <authorList>
            <person name="Cerdeira L."/>
            <person name="Andrade F."/>
            <person name="Zacariotto T."/>
            <person name="Barbosa B."/>
            <person name="Santos S."/>
            <person name="Cassetari V."/>
            <person name="Lincopan N."/>
        </authorList>
    </citation>
    <scope>NUCLEOTIDE SEQUENCE [LARGE SCALE GENOMIC DNA]</scope>
    <source>
        <strain evidence="1 2">OA447</strain>
    </source>
</reference>
<dbReference type="OrthoDB" id="7268941at2"/>
<proteinExistence type="predicted"/>
<sequence>MKPDQLNHGLLDIGWSAEILAQKLECHMSLVEAWLSGEAEIPPKAAAWITALAACHRAAEEGRPTSLKGKRFLA</sequence>
<evidence type="ECO:0008006" key="3">
    <source>
        <dbReference type="Google" id="ProtNLM"/>
    </source>
</evidence>
<dbReference type="EMBL" id="PTRC01000033">
    <property type="protein sequence ID" value="PQA72189.1"/>
    <property type="molecule type" value="Genomic_DNA"/>
</dbReference>
<protein>
    <recommendedName>
        <fullName evidence="3">Transcriptional regulator</fullName>
    </recommendedName>
</protein>
<comment type="caution">
    <text evidence="1">The sequence shown here is derived from an EMBL/GenBank/DDBJ whole genome shotgun (WGS) entry which is preliminary data.</text>
</comment>